<sequence>MTAMVTMAVVVVIVAMVVTVAVVSLVTMMVVVTVAVIGVGVRRIVGSGALPPHHVVLVVLVRRPLAEPCGTVLQQQSRDLAVGEGVPVDAVPGAMLQGKAELEVEVQHVQPVGAGQSTAEEVGLDHVVAEVSSRVRNLRRGRRRGQRFKAGGAVKR</sequence>
<dbReference type="EMBL" id="SRLO01000615">
    <property type="protein sequence ID" value="TNN50490.1"/>
    <property type="molecule type" value="Genomic_DNA"/>
</dbReference>
<evidence type="ECO:0000313" key="2">
    <source>
        <dbReference type="EMBL" id="TNN50490.1"/>
    </source>
</evidence>
<organism evidence="2 3">
    <name type="scientific">Liparis tanakae</name>
    <name type="common">Tanaka's snailfish</name>
    <dbReference type="NCBI Taxonomy" id="230148"/>
    <lineage>
        <taxon>Eukaryota</taxon>
        <taxon>Metazoa</taxon>
        <taxon>Chordata</taxon>
        <taxon>Craniata</taxon>
        <taxon>Vertebrata</taxon>
        <taxon>Euteleostomi</taxon>
        <taxon>Actinopterygii</taxon>
        <taxon>Neopterygii</taxon>
        <taxon>Teleostei</taxon>
        <taxon>Neoteleostei</taxon>
        <taxon>Acanthomorphata</taxon>
        <taxon>Eupercaria</taxon>
        <taxon>Perciformes</taxon>
        <taxon>Cottioidei</taxon>
        <taxon>Cottales</taxon>
        <taxon>Liparidae</taxon>
        <taxon>Liparis</taxon>
    </lineage>
</organism>
<evidence type="ECO:0000256" key="1">
    <source>
        <dbReference type="SAM" id="Phobius"/>
    </source>
</evidence>
<dbReference type="AlphaFoldDB" id="A0A4Z2GB86"/>
<evidence type="ECO:0000313" key="3">
    <source>
        <dbReference type="Proteomes" id="UP000314294"/>
    </source>
</evidence>
<proteinExistence type="predicted"/>
<keyword evidence="1" id="KW-0472">Membrane</keyword>
<dbReference type="Proteomes" id="UP000314294">
    <property type="component" value="Unassembled WGS sequence"/>
</dbReference>
<keyword evidence="1" id="KW-0812">Transmembrane</keyword>
<accession>A0A4Z2GB86</accession>
<reference evidence="2 3" key="1">
    <citation type="submission" date="2019-03" db="EMBL/GenBank/DDBJ databases">
        <title>First draft genome of Liparis tanakae, snailfish: a comprehensive survey of snailfish specific genes.</title>
        <authorList>
            <person name="Kim W."/>
            <person name="Song I."/>
            <person name="Jeong J.-H."/>
            <person name="Kim D."/>
            <person name="Kim S."/>
            <person name="Ryu S."/>
            <person name="Song J.Y."/>
            <person name="Lee S.K."/>
        </authorList>
    </citation>
    <scope>NUCLEOTIDE SEQUENCE [LARGE SCALE GENOMIC DNA]</scope>
    <source>
        <tissue evidence="2">Muscle</tissue>
    </source>
</reference>
<gene>
    <name evidence="2" type="ORF">EYF80_039300</name>
</gene>
<name>A0A4Z2GB86_9TELE</name>
<keyword evidence="1" id="KW-1133">Transmembrane helix</keyword>
<protein>
    <submittedName>
        <fullName evidence="2">Uncharacterized protein</fullName>
    </submittedName>
</protein>
<feature type="transmembrane region" description="Helical" evidence="1">
    <location>
        <begin position="6"/>
        <end position="39"/>
    </location>
</feature>
<keyword evidence="3" id="KW-1185">Reference proteome</keyword>
<comment type="caution">
    <text evidence="2">The sequence shown here is derived from an EMBL/GenBank/DDBJ whole genome shotgun (WGS) entry which is preliminary data.</text>
</comment>